<sequence>MPETNPTRRSGGGLRFVLLGCGLLLAVVAAAYVWTGIRVAATVGHLEAARDAGERAVAADGADDRGALVAAAADLTSQLAAADAAAADPTWAVAARAPMLGGDFDAVQTLARALGAALPNTEPLLAALRGDAADPRALGAALAPLSDQASHALDALGSIDTTALLPPVAAAVERTRTLLADALPALRTAAALAPLNAAVSGDEPTRILVMLQNNAELRTGGGITGAYLQITADGGTFSLDAQASSSDFTARRTPVADVPDAMTALYGDVVGRFPQNASMPADFQVTATLAAAWWQQRGGAAPDVVVSLDPVVLVSVLRVVGPVALADGSVLTADDAISRLLVEPYRTLDSDGQTALMQDAAARIFAQLTAAPSDALAWAAALSGPVAEGRISAWAADPDIAQALAAGPLGGPAARLDAAGPQAYGVWFNDGTGGKMGGYLDVGMQIASAQCRLDGRADVVVRLTMTSTAPADAATALPGDVTGRGMYGTGVGDIGTSVAVAAPPGTFLASVTKAGAPARIAQATEMGRPTSLLRVNLSPGERNVVEFRFVSADAGRADPVVVHTPLLNPIRTAATTVLDCG</sequence>
<keyword evidence="1" id="KW-0812">Transmembrane</keyword>
<dbReference type="Pfam" id="PF13196">
    <property type="entry name" value="DUF4012"/>
    <property type="match status" value="1"/>
</dbReference>
<evidence type="ECO:0000256" key="1">
    <source>
        <dbReference type="SAM" id="Phobius"/>
    </source>
</evidence>
<keyword evidence="3" id="KW-1185">Reference proteome</keyword>
<keyword evidence="1" id="KW-1133">Transmembrane helix</keyword>
<evidence type="ECO:0000313" key="2">
    <source>
        <dbReference type="EMBL" id="RLK49475.1"/>
    </source>
</evidence>
<dbReference type="Proteomes" id="UP000273158">
    <property type="component" value="Unassembled WGS sequence"/>
</dbReference>
<organism evidence="2 3">
    <name type="scientific">Microbacterium telephonicum</name>
    <dbReference type="NCBI Taxonomy" id="1714841"/>
    <lineage>
        <taxon>Bacteria</taxon>
        <taxon>Bacillati</taxon>
        <taxon>Actinomycetota</taxon>
        <taxon>Actinomycetes</taxon>
        <taxon>Micrococcales</taxon>
        <taxon>Microbacteriaceae</taxon>
        <taxon>Microbacterium</taxon>
    </lineage>
</organism>
<dbReference type="InterPro" id="IPR025101">
    <property type="entry name" value="DUF4012"/>
</dbReference>
<proteinExistence type="predicted"/>
<evidence type="ECO:0000313" key="3">
    <source>
        <dbReference type="Proteomes" id="UP000273158"/>
    </source>
</evidence>
<dbReference type="OrthoDB" id="3203519at2"/>
<dbReference type="AlphaFoldDB" id="A0A498C1K0"/>
<dbReference type="RefSeq" id="WP_147436693.1">
    <property type="nucleotide sequence ID" value="NZ_RCDB01000002.1"/>
</dbReference>
<feature type="transmembrane region" description="Helical" evidence="1">
    <location>
        <begin position="12"/>
        <end position="34"/>
    </location>
</feature>
<comment type="caution">
    <text evidence="2">The sequence shown here is derived from an EMBL/GenBank/DDBJ whole genome shotgun (WGS) entry which is preliminary data.</text>
</comment>
<dbReference type="EMBL" id="RCDB01000002">
    <property type="protein sequence ID" value="RLK49475.1"/>
    <property type="molecule type" value="Genomic_DNA"/>
</dbReference>
<accession>A0A498C1K0</accession>
<protein>
    <submittedName>
        <fullName evidence="2">Uncharacterized protein DUF4012</fullName>
    </submittedName>
</protein>
<gene>
    <name evidence="2" type="ORF">C7474_1630</name>
</gene>
<keyword evidence="1" id="KW-0472">Membrane</keyword>
<reference evidence="2 3" key="1">
    <citation type="journal article" date="2015" name="Stand. Genomic Sci.">
        <title>Genomic Encyclopedia of Bacterial and Archaeal Type Strains, Phase III: the genomes of soil and plant-associated and newly described type strains.</title>
        <authorList>
            <person name="Whitman W.B."/>
            <person name="Woyke T."/>
            <person name="Klenk H.P."/>
            <person name="Zhou Y."/>
            <person name="Lilburn T.G."/>
            <person name="Beck B.J."/>
            <person name="De Vos P."/>
            <person name="Vandamme P."/>
            <person name="Eisen J.A."/>
            <person name="Garrity G."/>
            <person name="Hugenholtz P."/>
            <person name="Kyrpides N.C."/>
        </authorList>
    </citation>
    <scope>NUCLEOTIDE SEQUENCE [LARGE SCALE GENOMIC DNA]</scope>
    <source>
        <strain evidence="2 3">S2T63</strain>
    </source>
</reference>
<name>A0A498C1K0_9MICO</name>